<organism evidence="1 2">
    <name type="scientific">Sclerotinia trifoliorum</name>
    <dbReference type="NCBI Taxonomy" id="28548"/>
    <lineage>
        <taxon>Eukaryota</taxon>
        <taxon>Fungi</taxon>
        <taxon>Dikarya</taxon>
        <taxon>Ascomycota</taxon>
        <taxon>Pezizomycotina</taxon>
        <taxon>Leotiomycetes</taxon>
        <taxon>Helotiales</taxon>
        <taxon>Sclerotiniaceae</taxon>
        <taxon>Sclerotinia</taxon>
    </lineage>
</organism>
<dbReference type="AlphaFoldDB" id="A0A8H2W5F6"/>
<proteinExistence type="predicted"/>
<keyword evidence="2" id="KW-1185">Reference proteome</keyword>
<dbReference type="EMBL" id="CAJHIA010000036">
    <property type="protein sequence ID" value="CAD6452370.1"/>
    <property type="molecule type" value="Genomic_DNA"/>
</dbReference>
<evidence type="ECO:0000313" key="2">
    <source>
        <dbReference type="Proteomes" id="UP000624404"/>
    </source>
</evidence>
<accession>A0A8H2W5F6</accession>
<name>A0A8H2W5F6_9HELO</name>
<evidence type="ECO:0000313" key="1">
    <source>
        <dbReference type="EMBL" id="CAD6452370.1"/>
    </source>
</evidence>
<gene>
    <name evidence="1" type="ORF">SCLTRI_LOCUS9730</name>
</gene>
<dbReference type="OrthoDB" id="3555987at2759"/>
<comment type="caution">
    <text evidence="1">The sequence shown here is derived from an EMBL/GenBank/DDBJ whole genome shotgun (WGS) entry which is preliminary data.</text>
</comment>
<sequence length="123" mass="13933">MVISSERQPSRFTCLSSSSLNSERIAHNRSSRVHNTVFTKLNAINLPELIRNFHADGTAVFSADLAMDNARYNRILPALPSAVAIEIDRSIAEGLDRLRAERAQPLNLDGYDRYFQYYNGKPY</sequence>
<reference evidence="1" key="1">
    <citation type="submission" date="2020-10" db="EMBL/GenBank/DDBJ databases">
        <authorList>
            <person name="Kusch S."/>
        </authorList>
    </citation>
    <scope>NUCLEOTIDE SEQUENCE</scope>
    <source>
        <strain evidence="1">SwB9</strain>
    </source>
</reference>
<protein>
    <submittedName>
        <fullName evidence="1">E92f0ba0-6a29-45dc-8289-3c202dcc8cd3</fullName>
    </submittedName>
</protein>
<dbReference type="Proteomes" id="UP000624404">
    <property type="component" value="Unassembled WGS sequence"/>
</dbReference>